<sequence>MAEYMESNVTLIRNLIEDNKRYKHVSEILRQNFPEVTRGFSERNVRLFCAKYGIRRLNEYEVDSIGQDCVNEVGPTYGRKMMTGYVRSKGLGLRGNQVSKSLRRVNPVNHSRRREDTVRRQNPVPYYAPYFGNKLH</sequence>
<name>A0ABN8RQ89_9CNID</name>
<protein>
    <submittedName>
        <fullName evidence="1">Uncharacterized protein</fullName>
    </submittedName>
</protein>
<keyword evidence="2" id="KW-1185">Reference proteome</keyword>
<feature type="non-terminal residue" evidence="1">
    <location>
        <position position="136"/>
    </location>
</feature>
<proteinExistence type="predicted"/>
<accession>A0ABN8RQ89</accession>
<dbReference type="Proteomes" id="UP001159405">
    <property type="component" value="Unassembled WGS sequence"/>
</dbReference>
<evidence type="ECO:0000313" key="1">
    <source>
        <dbReference type="EMBL" id="CAH3181074.1"/>
    </source>
</evidence>
<dbReference type="EMBL" id="CALNXK010000290">
    <property type="protein sequence ID" value="CAH3181074.1"/>
    <property type="molecule type" value="Genomic_DNA"/>
</dbReference>
<reference evidence="1 2" key="1">
    <citation type="submission" date="2022-05" db="EMBL/GenBank/DDBJ databases">
        <authorList>
            <consortium name="Genoscope - CEA"/>
            <person name="William W."/>
        </authorList>
    </citation>
    <scope>NUCLEOTIDE SEQUENCE [LARGE SCALE GENOMIC DNA]</scope>
</reference>
<comment type="caution">
    <text evidence="1">The sequence shown here is derived from an EMBL/GenBank/DDBJ whole genome shotgun (WGS) entry which is preliminary data.</text>
</comment>
<evidence type="ECO:0000313" key="2">
    <source>
        <dbReference type="Proteomes" id="UP001159405"/>
    </source>
</evidence>
<gene>
    <name evidence="1" type="ORF">PLOB_00024438</name>
</gene>
<organism evidence="1 2">
    <name type="scientific">Porites lobata</name>
    <dbReference type="NCBI Taxonomy" id="104759"/>
    <lineage>
        <taxon>Eukaryota</taxon>
        <taxon>Metazoa</taxon>
        <taxon>Cnidaria</taxon>
        <taxon>Anthozoa</taxon>
        <taxon>Hexacorallia</taxon>
        <taxon>Scleractinia</taxon>
        <taxon>Fungiina</taxon>
        <taxon>Poritidae</taxon>
        <taxon>Porites</taxon>
    </lineage>
</organism>